<evidence type="ECO:0000256" key="4">
    <source>
        <dbReference type="ARBA" id="ARBA00023242"/>
    </source>
</evidence>
<dbReference type="SUPFAM" id="SSF48371">
    <property type="entry name" value="ARM repeat"/>
    <property type="match status" value="1"/>
</dbReference>
<keyword evidence="3" id="KW-0813">Transport</keyword>
<dbReference type="AlphaFoldDB" id="A0A976FL84"/>
<dbReference type="OrthoDB" id="361693at2759"/>
<gene>
    <name evidence="6" type="ORF">CCR75_005264</name>
</gene>
<dbReference type="Pfam" id="PF03810">
    <property type="entry name" value="IBN_N"/>
    <property type="match status" value="1"/>
</dbReference>
<dbReference type="InterPro" id="IPR001494">
    <property type="entry name" value="Importin-beta_N"/>
</dbReference>
<name>A0A976FL84_BRELC</name>
<evidence type="ECO:0000256" key="2">
    <source>
        <dbReference type="ARBA" id="ARBA00007991"/>
    </source>
</evidence>
<proteinExistence type="inferred from homology"/>
<dbReference type="Proteomes" id="UP000294530">
    <property type="component" value="Unassembled WGS sequence"/>
</dbReference>
<dbReference type="InterPro" id="IPR011989">
    <property type="entry name" value="ARM-like"/>
</dbReference>
<dbReference type="PROSITE" id="PS50166">
    <property type="entry name" value="IMPORTIN_B_NT"/>
    <property type="match status" value="1"/>
</dbReference>
<dbReference type="GO" id="GO:0031267">
    <property type="term" value="F:small GTPase binding"/>
    <property type="evidence" value="ECO:0007669"/>
    <property type="project" value="InterPro"/>
</dbReference>
<keyword evidence="7" id="KW-1185">Reference proteome</keyword>
<organism evidence="6 7">
    <name type="scientific">Bremia lactucae</name>
    <name type="common">Lettuce downy mildew</name>
    <dbReference type="NCBI Taxonomy" id="4779"/>
    <lineage>
        <taxon>Eukaryota</taxon>
        <taxon>Sar</taxon>
        <taxon>Stramenopiles</taxon>
        <taxon>Oomycota</taxon>
        <taxon>Peronosporomycetes</taxon>
        <taxon>Peronosporales</taxon>
        <taxon>Peronosporaceae</taxon>
        <taxon>Bremia</taxon>
    </lineage>
</organism>
<protein>
    <recommendedName>
        <fullName evidence="5">Importin N-terminal domain-containing protein</fullName>
    </recommendedName>
</protein>
<sequence>MTSMRELFVQSLRAVEPQRSAAQDDLQQLQNAPITAPILGTVLDVCLKVPNADGTPCNLGQPDSEDSNVRLLAVIWLKQYLKGQWRASKERSLLLDEERAHIRSALLLAALHEPQETVALHLSLIVAMIARVDFPTQWSFDGLFPIMLQPLECLKEAADPIRNQRSVNLCYRVVKELAAKRLMQHRKQFAMLSMEMLPLLMQFWSMTATELNDVLQTQGQAATQTNNEKVATIALSLLTKGVIQLNVLSTATKLISTMLLNAFRDLAALQSGEVMRSVFIEFYNQLERLVRFRQALSVLIENPSGFALTSDSKIIVLALDKCMHRIAVTILGVQKAYPIEFREHLQPYLSFFWNVCHVFAMAPAHASPRQLQIDALQYFANVLACRLYKIRDMSGPRCSTQIISKVITATGDVALTNAILFEAQTEINAFFTQVDNRFASLLKMMVMPYMVLNDKDLAEWRSEPEAFYTVMESLTAQESVRACAENVFLTLVQNYSEQTISALIQMTSDASTYLVDLGRERPMYANTDRRVLDIDAVLVAIGLSCYDLHDCFEFEPWFLTNLVPILVHPDTTVGSFEGLPILRFRIVWLVSCWLAQLSASVRPPIYDALLNLTTFMHEANADVALKLRIIQTLESMLNDWGFEYDAFSPFLARSLECLFALFQQVNESESKMKVLGCLESIIQACGAHIVSFCRQIIAILPALWENESDASNLVRGKVLQLMAKLLSSVNEVPSGEEAGGVEALPRMCVQVIRYATDVLNPDAVFLIEGGLQLWKVTLEVSTMYTEELHVLFGSALRLMERDCEHIVLVLNLLERYLLLGNIQFWQAYHAPISQLFLIVFANVKAEASLLIASVAERIIKTIPTNQLATFSPVVKTMAESCINYKRGRANQERDSVIGGYLSVVARLMVTSLDFSLNTCCNDLAVLLELANVMLRLFYTVGSSSLTPLQRKVWALALLSTLTLKEHSFLDKTGQILDLCAEVIDEEQEITAAVDSDKSGGQVGVFCYKQQPIEQDACILALDLKSFVCKQLNALASNLGSSHFDNLLQTVDASVIRKLYP</sequence>
<dbReference type="InterPro" id="IPR016024">
    <property type="entry name" value="ARM-type_fold"/>
</dbReference>
<feature type="domain" description="Importin N-terminal" evidence="5">
    <location>
        <begin position="68"/>
        <end position="112"/>
    </location>
</feature>
<evidence type="ECO:0000313" key="7">
    <source>
        <dbReference type="Proteomes" id="UP000294530"/>
    </source>
</evidence>
<accession>A0A976FL84</accession>
<dbReference type="PANTHER" id="PTHR10997:SF70">
    <property type="entry name" value="IMPORTIN N-TERMINAL DOMAIN-CONTAINING PROTEIN"/>
    <property type="match status" value="1"/>
</dbReference>
<evidence type="ECO:0000313" key="6">
    <source>
        <dbReference type="EMBL" id="TDH68855.1"/>
    </source>
</evidence>
<dbReference type="EMBL" id="SHOA02000016">
    <property type="protein sequence ID" value="TDH68855.1"/>
    <property type="molecule type" value="Genomic_DNA"/>
</dbReference>
<dbReference type="KEGG" id="blac:94349017"/>
<evidence type="ECO:0000256" key="3">
    <source>
        <dbReference type="ARBA" id="ARBA00022448"/>
    </source>
</evidence>
<dbReference type="GO" id="GO:0005635">
    <property type="term" value="C:nuclear envelope"/>
    <property type="evidence" value="ECO:0007669"/>
    <property type="project" value="TreeGrafter"/>
</dbReference>
<dbReference type="Pfam" id="PF25758">
    <property type="entry name" value="TPR_IPO11"/>
    <property type="match status" value="1"/>
</dbReference>
<dbReference type="InterPro" id="IPR058669">
    <property type="entry name" value="TPR_IPO7/11-like"/>
</dbReference>
<comment type="similarity">
    <text evidence="2">Belongs to the importin beta family.</text>
</comment>
<keyword evidence="4" id="KW-0539">Nucleus</keyword>
<evidence type="ECO:0000256" key="1">
    <source>
        <dbReference type="ARBA" id="ARBA00004123"/>
    </source>
</evidence>
<comment type="caution">
    <text evidence="6">The sequence shown here is derived from an EMBL/GenBank/DDBJ whole genome shotgun (WGS) entry which is preliminary data.</text>
</comment>
<comment type="subcellular location">
    <subcellularLocation>
        <location evidence="1">Nucleus</location>
    </subcellularLocation>
</comment>
<dbReference type="GeneID" id="94349017"/>
<dbReference type="PANTHER" id="PTHR10997">
    <property type="entry name" value="IMPORTIN-7, 8, 11"/>
    <property type="match status" value="1"/>
</dbReference>
<dbReference type="GO" id="GO:0006606">
    <property type="term" value="P:protein import into nucleus"/>
    <property type="evidence" value="ECO:0007669"/>
    <property type="project" value="TreeGrafter"/>
</dbReference>
<dbReference type="Gene3D" id="1.25.10.10">
    <property type="entry name" value="Leucine-rich Repeat Variant"/>
    <property type="match status" value="1"/>
</dbReference>
<evidence type="ECO:0000259" key="5">
    <source>
        <dbReference type="PROSITE" id="PS50166"/>
    </source>
</evidence>
<reference evidence="6 7" key="1">
    <citation type="journal article" date="2021" name="Genome Biol.">
        <title>AFLAP: assembly-free linkage analysis pipeline using k-mers from genome sequencing data.</title>
        <authorList>
            <person name="Fletcher K."/>
            <person name="Zhang L."/>
            <person name="Gil J."/>
            <person name="Han R."/>
            <person name="Cavanaugh K."/>
            <person name="Michelmore R."/>
        </authorList>
    </citation>
    <scope>NUCLEOTIDE SEQUENCE [LARGE SCALE GENOMIC DNA]</scope>
    <source>
        <strain evidence="6 7">SF5</strain>
    </source>
</reference>
<dbReference type="RefSeq" id="XP_067818354.1">
    <property type="nucleotide sequence ID" value="XM_067963346.1"/>
</dbReference>
<dbReference type="GO" id="GO:0005829">
    <property type="term" value="C:cytosol"/>
    <property type="evidence" value="ECO:0007669"/>
    <property type="project" value="TreeGrafter"/>
</dbReference>